<evidence type="ECO:0000256" key="3">
    <source>
        <dbReference type="SAM" id="MobiDB-lite"/>
    </source>
</evidence>
<feature type="compositionally biased region" description="Low complexity" evidence="3">
    <location>
        <begin position="194"/>
        <end position="210"/>
    </location>
</feature>
<dbReference type="InterPro" id="IPR050090">
    <property type="entry name" value="Tyrosine_recombinase_XerCD"/>
</dbReference>
<dbReference type="PANTHER" id="PTHR30349">
    <property type="entry name" value="PHAGE INTEGRASE-RELATED"/>
    <property type="match status" value="1"/>
</dbReference>
<comment type="caution">
    <text evidence="5">The sequence shown here is derived from an EMBL/GenBank/DDBJ whole genome shotgun (WGS) entry which is preliminary data.</text>
</comment>
<dbReference type="GO" id="GO:0003677">
    <property type="term" value="F:DNA binding"/>
    <property type="evidence" value="ECO:0007669"/>
    <property type="project" value="InterPro"/>
</dbReference>
<evidence type="ECO:0000256" key="2">
    <source>
        <dbReference type="ARBA" id="ARBA00023172"/>
    </source>
</evidence>
<dbReference type="InterPro" id="IPR002104">
    <property type="entry name" value="Integrase_catalytic"/>
</dbReference>
<accession>A0A7X5Y2R3</accession>
<dbReference type="InterPro" id="IPR011010">
    <property type="entry name" value="DNA_brk_join_enz"/>
</dbReference>
<dbReference type="InterPro" id="IPR013762">
    <property type="entry name" value="Integrase-like_cat_sf"/>
</dbReference>
<keyword evidence="2" id="KW-0233">DNA recombination</keyword>
<dbReference type="SUPFAM" id="SSF56349">
    <property type="entry name" value="DNA breaking-rejoining enzymes"/>
    <property type="match status" value="1"/>
</dbReference>
<feature type="domain" description="Tyr recombinase" evidence="4">
    <location>
        <begin position="10"/>
        <end position="183"/>
    </location>
</feature>
<dbReference type="CDD" id="cd00397">
    <property type="entry name" value="DNA_BRE_C"/>
    <property type="match status" value="1"/>
</dbReference>
<reference evidence="5 6" key="1">
    <citation type="submission" date="2020-03" db="EMBL/GenBank/DDBJ databases">
        <title>Genomic Encyclopedia of Type Strains, Phase IV (KMG-IV): sequencing the most valuable type-strain genomes for metagenomic binning, comparative biology and taxonomic classification.</title>
        <authorList>
            <person name="Goeker M."/>
        </authorList>
    </citation>
    <scope>NUCLEOTIDE SEQUENCE [LARGE SCALE GENOMIC DNA]</scope>
    <source>
        <strain evidence="5 6">DSM 7225</strain>
    </source>
</reference>
<feature type="region of interest" description="Disordered" evidence="3">
    <location>
        <begin position="189"/>
        <end position="224"/>
    </location>
</feature>
<keyword evidence="1" id="KW-0229">DNA integration</keyword>
<protein>
    <recommendedName>
        <fullName evidence="4">Tyr recombinase domain-containing protein</fullName>
    </recommendedName>
</protein>
<dbReference type="Proteomes" id="UP000531251">
    <property type="component" value="Unassembled WGS sequence"/>
</dbReference>
<sequence length="278" mass="30813">MELMIFTNCGKRKYLNGNELAMFADKARNLALDVQSFCLTIAYTGCRISEALALTPENIDFEAQALIVKCLKKRGKIVYRGIPLPVALLDILRKQALQVDESTQRLWPWSRMTGYRRIREVMESAGIVGDHASPKGLRHGFAVQAIQANVPLTMVQRWLGHADIKTTAIYTSAMGAEERSLAARMWREEVDGQTAPQASTAAAPASISARPEPPSPPARARTYGTGMRYRVQYRPAADAAGNPSQASRKQGLSADRASKKTLLNHLRDCALVQFWLKR</sequence>
<feature type="region of interest" description="Disordered" evidence="3">
    <location>
        <begin position="234"/>
        <end position="253"/>
    </location>
</feature>
<evidence type="ECO:0000256" key="1">
    <source>
        <dbReference type="ARBA" id="ARBA00022908"/>
    </source>
</evidence>
<gene>
    <name evidence="5" type="ORF">GGR89_004376</name>
</gene>
<dbReference type="GO" id="GO:0015074">
    <property type="term" value="P:DNA integration"/>
    <property type="evidence" value="ECO:0007669"/>
    <property type="project" value="UniProtKB-KW"/>
</dbReference>
<evidence type="ECO:0000313" key="6">
    <source>
        <dbReference type="Proteomes" id="UP000531251"/>
    </source>
</evidence>
<dbReference type="RefSeq" id="WP_245201758.1">
    <property type="nucleotide sequence ID" value="NZ_JAATJB010000028.1"/>
</dbReference>
<name>A0A7X5Y2R3_9SPHN</name>
<proteinExistence type="predicted"/>
<dbReference type="PANTHER" id="PTHR30349:SF64">
    <property type="entry name" value="PROPHAGE INTEGRASE INTD-RELATED"/>
    <property type="match status" value="1"/>
</dbReference>
<dbReference type="Gene3D" id="1.10.443.10">
    <property type="entry name" value="Intergrase catalytic core"/>
    <property type="match status" value="1"/>
</dbReference>
<keyword evidence="6" id="KW-1185">Reference proteome</keyword>
<dbReference type="EMBL" id="JAATJB010000028">
    <property type="protein sequence ID" value="NJC00028.1"/>
    <property type="molecule type" value="Genomic_DNA"/>
</dbReference>
<evidence type="ECO:0000313" key="5">
    <source>
        <dbReference type="EMBL" id="NJC00028.1"/>
    </source>
</evidence>
<dbReference type="PROSITE" id="PS51898">
    <property type="entry name" value="TYR_RECOMBINASE"/>
    <property type="match status" value="1"/>
</dbReference>
<dbReference type="Pfam" id="PF00589">
    <property type="entry name" value="Phage_integrase"/>
    <property type="match status" value="1"/>
</dbReference>
<organism evidence="5 6">
    <name type="scientific">Sphingomonas trueperi</name>
    <dbReference type="NCBI Taxonomy" id="53317"/>
    <lineage>
        <taxon>Bacteria</taxon>
        <taxon>Pseudomonadati</taxon>
        <taxon>Pseudomonadota</taxon>
        <taxon>Alphaproteobacteria</taxon>
        <taxon>Sphingomonadales</taxon>
        <taxon>Sphingomonadaceae</taxon>
        <taxon>Sphingomonas</taxon>
    </lineage>
</organism>
<dbReference type="GO" id="GO:0006310">
    <property type="term" value="P:DNA recombination"/>
    <property type="evidence" value="ECO:0007669"/>
    <property type="project" value="UniProtKB-KW"/>
</dbReference>
<evidence type="ECO:0000259" key="4">
    <source>
        <dbReference type="PROSITE" id="PS51898"/>
    </source>
</evidence>
<dbReference type="AlphaFoldDB" id="A0A7X5Y2R3"/>